<evidence type="ECO:0000313" key="3">
    <source>
        <dbReference type="Proteomes" id="UP000076842"/>
    </source>
</evidence>
<feature type="compositionally biased region" description="Polar residues" evidence="1">
    <location>
        <begin position="52"/>
        <end position="79"/>
    </location>
</feature>
<dbReference type="AlphaFoldDB" id="A0A165GJ50"/>
<evidence type="ECO:0000313" key="2">
    <source>
        <dbReference type="EMBL" id="KZT58137.1"/>
    </source>
</evidence>
<proteinExistence type="predicted"/>
<gene>
    <name evidence="2" type="ORF">CALCODRAFT_517047</name>
</gene>
<feature type="region of interest" description="Disordered" evidence="1">
    <location>
        <begin position="1"/>
        <end position="85"/>
    </location>
</feature>
<keyword evidence="3" id="KW-1185">Reference proteome</keyword>
<protein>
    <submittedName>
        <fullName evidence="2">Uncharacterized protein</fullName>
    </submittedName>
</protein>
<accession>A0A165GJ50</accession>
<dbReference type="EMBL" id="KV423955">
    <property type="protein sequence ID" value="KZT58137.1"/>
    <property type="molecule type" value="Genomic_DNA"/>
</dbReference>
<feature type="compositionally biased region" description="Polar residues" evidence="1">
    <location>
        <begin position="9"/>
        <end position="32"/>
    </location>
</feature>
<dbReference type="Proteomes" id="UP000076842">
    <property type="component" value="Unassembled WGS sequence"/>
</dbReference>
<reference evidence="2 3" key="1">
    <citation type="journal article" date="2016" name="Mol. Biol. Evol.">
        <title>Comparative Genomics of Early-Diverging Mushroom-Forming Fungi Provides Insights into the Origins of Lignocellulose Decay Capabilities.</title>
        <authorList>
            <person name="Nagy L.G."/>
            <person name="Riley R."/>
            <person name="Tritt A."/>
            <person name="Adam C."/>
            <person name="Daum C."/>
            <person name="Floudas D."/>
            <person name="Sun H."/>
            <person name="Yadav J.S."/>
            <person name="Pangilinan J."/>
            <person name="Larsson K.H."/>
            <person name="Matsuura K."/>
            <person name="Barry K."/>
            <person name="Labutti K."/>
            <person name="Kuo R."/>
            <person name="Ohm R.A."/>
            <person name="Bhattacharya S.S."/>
            <person name="Shirouzu T."/>
            <person name="Yoshinaga Y."/>
            <person name="Martin F.M."/>
            <person name="Grigoriev I.V."/>
            <person name="Hibbett D.S."/>
        </authorList>
    </citation>
    <scope>NUCLEOTIDE SEQUENCE [LARGE SCALE GENOMIC DNA]</scope>
    <source>
        <strain evidence="2 3">HHB12733</strain>
    </source>
</reference>
<name>A0A165GJ50_9BASI</name>
<dbReference type="OrthoDB" id="5415522at2759"/>
<evidence type="ECO:0000256" key="1">
    <source>
        <dbReference type="SAM" id="MobiDB-lite"/>
    </source>
</evidence>
<dbReference type="InParanoid" id="A0A165GJ50"/>
<sequence length="85" mass="9329">MSSNNSNSWTYSWGTNTQGNDWYSRTDTQGNQAYDYENRNGSSYSRDVDGSTHYQAANGYSRSTSADGQISESFPSSKASDGKGK</sequence>
<organism evidence="2 3">
    <name type="scientific">Calocera cornea HHB12733</name>
    <dbReference type="NCBI Taxonomy" id="1353952"/>
    <lineage>
        <taxon>Eukaryota</taxon>
        <taxon>Fungi</taxon>
        <taxon>Dikarya</taxon>
        <taxon>Basidiomycota</taxon>
        <taxon>Agaricomycotina</taxon>
        <taxon>Dacrymycetes</taxon>
        <taxon>Dacrymycetales</taxon>
        <taxon>Dacrymycetaceae</taxon>
        <taxon>Calocera</taxon>
    </lineage>
</organism>
<dbReference type="STRING" id="1353952.A0A165GJ50"/>